<evidence type="ECO:0000256" key="12">
    <source>
        <dbReference type="SAM" id="MobiDB-lite"/>
    </source>
</evidence>
<gene>
    <name evidence="15" type="primary">LOC113432591</name>
</gene>
<dbReference type="PROSITE" id="PS50157">
    <property type="entry name" value="ZINC_FINGER_C2H2_2"/>
    <property type="match status" value="3"/>
</dbReference>
<comment type="similarity">
    <text evidence="2">Belongs to the krueppel C2H2-type zinc-finger protein family.</text>
</comment>
<keyword evidence="14" id="KW-1185">Reference proteome</keyword>
<dbReference type="GO" id="GO:0003677">
    <property type="term" value="F:DNA binding"/>
    <property type="evidence" value="ECO:0007669"/>
    <property type="project" value="UniProtKB-KW"/>
</dbReference>
<sequence>MMQEDGGAAQEEEKESGSRGAALPGPVAGSPGDGGERPRGPWAAGRMSPGRPRQRRLPGGRCKEKDTSEDPETGLEGGGSVRRPGRPRRTQEEGKRFQCPECEKSFTTNGNLKVHLNIHSRDQSFKCLECGKSFNYRSNLSTHQIIHTGEKPHKCLECGKSFSLKHHLYKHQKTHSGEKPYKCLDCGKSF</sequence>
<evidence type="ECO:0000313" key="15">
    <source>
        <dbReference type="RefSeq" id="XP_026550489.1"/>
    </source>
</evidence>
<dbReference type="GO" id="GO:0005634">
    <property type="term" value="C:nucleus"/>
    <property type="evidence" value="ECO:0007669"/>
    <property type="project" value="UniProtKB-SubCell"/>
</dbReference>
<proteinExistence type="inferred from homology"/>
<evidence type="ECO:0000256" key="11">
    <source>
        <dbReference type="PROSITE-ProRule" id="PRU00042"/>
    </source>
</evidence>
<evidence type="ECO:0000256" key="4">
    <source>
        <dbReference type="ARBA" id="ARBA00022737"/>
    </source>
</evidence>
<keyword evidence="10" id="KW-0539">Nucleus</keyword>
<organism evidence="14 15">
    <name type="scientific">Notechis scutatus</name>
    <name type="common">mainland tiger snake</name>
    <dbReference type="NCBI Taxonomy" id="8663"/>
    <lineage>
        <taxon>Eukaryota</taxon>
        <taxon>Metazoa</taxon>
        <taxon>Chordata</taxon>
        <taxon>Craniata</taxon>
        <taxon>Vertebrata</taxon>
        <taxon>Euteleostomi</taxon>
        <taxon>Lepidosauria</taxon>
        <taxon>Squamata</taxon>
        <taxon>Bifurcata</taxon>
        <taxon>Unidentata</taxon>
        <taxon>Episquamata</taxon>
        <taxon>Toxicofera</taxon>
        <taxon>Serpentes</taxon>
        <taxon>Colubroidea</taxon>
        <taxon>Elapidae</taxon>
        <taxon>Hydrophiinae</taxon>
        <taxon>Notechis</taxon>
    </lineage>
</organism>
<keyword evidence="7" id="KW-0805">Transcription regulation</keyword>
<feature type="domain" description="C2H2-type" evidence="13">
    <location>
        <begin position="125"/>
        <end position="152"/>
    </location>
</feature>
<evidence type="ECO:0000256" key="7">
    <source>
        <dbReference type="ARBA" id="ARBA00023015"/>
    </source>
</evidence>
<reference evidence="15" key="1">
    <citation type="submission" date="2025-08" db="UniProtKB">
        <authorList>
            <consortium name="RefSeq"/>
        </authorList>
    </citation>
    <scope>IDENTIFICATION</scope>
</reference>
<dbReference type="FunFam" id="3.30.160.60:FF:000620">
    <property type="entry name" value="Zinc finger protein 263"/>
    <property type="match status" value="1"/>
</dbReference>
<evidence type="ECO:0000259" key="13">
    <source>
        <dbReference type="PROSITE" id="PS50157"/>
    </source>
</evidence>
<dbReference type="Gene3D" id="3.30.160.60">
    <property type="entry name" value="Classic Zinc Finger"/>
    <property type="match status" value="4"/>
</dbReference>
<dbReference type="InterPro" id="IPR036236">
    <property type="entry name" value="Znf_C2H2_sf"/>
</dbReference>
<keyword evidence="3" id="KW-0479">Metal-binding</keyword>
<dbReference type="GO" id="GO:0010468">
    <property type="term" value="P:regulation of gene expression"/>
    <property type="evidence" value="ECO:0007669"/>
    <property type="project" value="TreeGrafter"/>
</dbReference>
<dbReference type="SMART" id="SM00355">
    <property type="entry name" value="ZnF_C2H2"/>
    <property type="match status" value="3"/>
</dbReference>
<dbReference type="GO" id="GO:0008270">
    <property type="term" value="F:zinc ion binding"/>
    <property type="evidence" value="ECO:0007669"/>
    <property type="project" value="UniProtKB-KW"/>
</dbReference>
<evidence type="ECO:0000256" key="10">
    <source>
        <dbReference type="ARBA" id="ARBA00023242"/>
    </source>
</evidence>
<name>A0A6J1WDF4_9SAUR</name>
<dbReference type="SUPFAM" id="SSF57667">
    <property type="entry name" value="beta-beta-alpha zinc fingers"/>
    <property type="match status" value="2"/>
</dbReference>
<evidence type="ECO:0000313" key="14">
    <source>
        <dbReference type="Proteomes" id="UP000504612"/>
    </source>
</evidence>
<dbReference type="AlphaFoldDB" id="A0A6J1WDF4"/>
<keyword evidence="6" id="KW-0862">Zinc</keyword>
<keyword evidence="4" id="KW-0677">Repeat</keyword>
<dbReference type="Pfam" id="PF00096">
    <property type="entry name" value="zf-C2H2"/>
    <property type="match status" value="3"/>
</dbReference>
<protein>
    <submittedName>
        <fullName evidence="15">Gastrula zinc finger protein XlCGF49.1-like</fullName>
    </submittedName>
</protein>
<evidence type="ECO:0000256" key="5">
    <source>
        <dbReference type="ARBA" id="ARBA00022771"/>
    </source>
</evidence>
<feature type="domain" description="C2H2-type" evidence="13">
    <location>
        <begin position="97"/>
        <end position="124"/>
    </location>
</feature>
<comment type="subcellular location">
    <subcellularLocation>
        <location evidence="1">Nucleus</location>
    </subcellularLocation>
</comment>
<feature type="domain" description="C2H2-type" evidence="13">
    <location>
        <begin position="153"/>
        <end position="180"/>
    </location>
</feature>
<dbReference type="PROSITE" id="PS00028">
    <property type="entry name" value="ZINC_FINGER_C2H2_1"/>
    <property type="match status" value="3"/>
</dbReference>
<evidence type="ECO:0000256" key="2">
    <source>
        <dbReference type="ARBA" id="ARBA00006991"/>
    </source>
</evidence>
<evidence type="ECO:0000256" key="6">
    <source>
        <dbReference type="ARBA" id="ARBA00022833"/>
    </source>
</evidence>
<keyword evidence="9" id="KW-0804">Transcription</keyword>
<evidence type="ECO:0000256" key="1">
    <source>
        <dbReference type="ARBA" id="ARBA00004123"/>
    </source>
</evidence>
<keyword evidence="5 11" id="KW-0863">Zinc-finger</keyword>
<dbReference type="PANTHER" id="PTHR16515">
    <property type="entry name" value="PR DOMAIN ZINC FINGER PROTEIN"/>
    <property type="match status" value="1"/>
</dbReference>
<dbReference type="RefSeq" id="XP_026550489.1">
    <property type="nucleotide sequence ID" value="XM_026694704.1"/>
</dbReference>
<accession>A0A6J1WDF4</accession>
<dbReference type="PANTHER" id="PTHR16515:SF57">
    <property type="entry name" value="ZINC FINGER PROTEIN 154-LIKE"/>
    <property type="match status" value="1"/>
</dbReference>
<feature type="non-terminal residue" evidence="15">
    <location>
        <position position="190"/>
    </location>
</feature>
<dbReference type="InterPro" id="IPR013087">
    <property type="entry name" value="Znf_C2H2_type"/>
</dbReference>
<evidence type="ECO:0000256" key="9">
    <source>
        <dbReference type="ARBA" id="ARBA00023163"/>
    </source>
</evidence>
<keyword evidence="8" id="KW-0238">DNA-binding</keyword>
<evidence type="ECO:0000256" key="3">
    <source>
        <dbReference type="ARBA" id="ARBA00022723"/>
    </source>
</evidence>
<dbReference type="Proteomes" id="UP000504612">
    <property type="component" value="Unplaced"/>
</dbReference>
<dbReference type="FunFam" id="3.30.160.60:FF:002343">
    <property type="entry name" value="Zinc finger protein 33A"/>
    <property type="match status" value="1"/>
</dbReference>
<dbReference type="FunFam" id="3.30.160.60:FF:001480">
    <property type="entry name" value="Si:cabz01071911.3"/>
    <property type="match status" value="1"/>
</dbReference>
<dbReference type="GeneID" id="113432591"/>
<feature type="region of interest" description="Disordered" evidence="12">
    <location>
        <begin position="1"/>
        <end position="97"/>
    </location>
</feature>
<evidence type="ECO:0000256" key="8">
    <source>
        <dbReference type="ARBA" id="ARBA00023125"/>
    </source>
</evidence>
<dbReference type="InterPro" id="IPR050331">
    <property type="entry name" value="Zinc_finger"/>
</dbReference>
<dbReference type="KEGG" id="nss:113432591"/>